<dbReference type="Pfam" id="PF01063">
    <property type="entry name" value="Aminotran_4"/>
    <property type="match status" value="1"/>
</dbReference>
<keyword evidence="2" id="KW-0032">Aminotransferase</keyword>
<dbReference type="PANTHER" id="PTHR42743">
    <property type="entry name" value="AMINO-ACID AMINOTRANSFERASE"/>
    <property type="match status" value="1"/>
</dbReference>
<dbReference type="InterPro" id="IPR050571">
    <property type="entry name" value="Class-IV_PLP-Dep_Aminotrnsfr"/>
</dbReference>
<dbReference type="InterPro" id="IPR036038">
    <property type="entry name" value="Aminotransferase-like"/>
</dbReference>
<evidence type="ECO:0000313" key="2">
    <source>
        <dbReference type="EMBL" id="GAA0270662.1"/>
    </source>
</evidence>
<name>A0ABN0V1X0_9ACTN</name>
<evidence type="ECO:0000256" key="1">
    <source>
        <dbReference type="ARBA" id="ARBA00009320"/>
    </source>
</evidence>
<dbReference type="EMBL" id="BAAABV010000005">
    <property type="protein sequence ID" value="GAA0270662.1"/>
    <property type="molecule type" value="Genomic_DNA"/>
</dbReference>
<dbReference type="Gene3D" id="3.30.470.10">
    <property type="match status" value="1"/>
</dbReference>
<evidence type="ECO:0000313" key="3">
    <source>
        <dbReference type="Proteomes" id="UP001501867"/>
    </source>
</evidence>
<comment type="caution">
    <text evidence="2">The sequence shown here is derived from an EMBL/GenBank/DDBJ whole genome shotgun (WGS) entry which is preliminary data.</text>
</comment>
<dbReference type="InterPro" id="IPR001544">
    <property type="entry name" value="Aminotrans_IV"/>
</dbReference>
<keyword evidence="2" id="KW-0808">Transferase</keyword>
<keyword evidence="3" id="KW-1185">Reference proteome</keyword>
<dbReference type="Gene3D" id="3.20.10.10">
    <property type="entry name" value="D-amino Acid Aminotransferase, subunit A, domain 2"/>
    <property type="match status" value="1"/>
</dbReference>
<protein>
    <submittedName>
        <fullName evidence="2">Aminotransferase class IV family protein</fullName>
    </submittedName>
</protein>
<proteinExistence type="inferred from homology"/>
<dbReference type="InterPro" id="IPR043132">
    <property type="entry name" value="BCAT-like_C"/>
</dbReference>
<organism evidence="2 3">
    <name type="scientific">Streptomyces polychromogenes</name>
    <dbReference type="NCBI Taxonomy" id="67342"/>
    <lineage>
        <taxon>Bacteria</taxon>
        <taxon>Bacillati</taxon>
        <taxon>Actinomycetota</taxon>
        <taxon>Actinomycetes</taxon>
        <taxon>Kitasatosporales</taxon>
        <taxon>Streptomycetaceae</taxon>
        <taxon>Streptomyces</taxon>
    </lineage>
</organism>
<dbReference type="InterPro" id="IPR043131">
    <property type="entry name" value="BCAT-like_N"/>
</dbReference>
<sequence>MDCVPPPAGCKTAHVAELNGTPVTLEDLQALALTNYGHFTFIRLQDGAARGLSLHLDRLVRDCSTVFGVDLDRERTLTYIRKAVRGVSGAVGVRVTIFDPALDMGRPSQGQDPHVLVNLRPVGAGLPSPLTTRSFTFSRDNATVKHLGLQPQLRIRRDAQLAGFDDALFTEPDGRISEGTTWNPGFVTDDGTVIWPEAPALSGTTMLLLRSVDAPKQTTAPVRLTDLPNMAAAFATSTTLGVRPISAIDDLRFPNEHPVLTALHEAYTAIPPERL</sequence>
<dbReference type="SUPFAM" id="SSF56752">
    <property type="entry name" value="D-aminoacid aminotransferase-like PLP-dependent enzymes"/>
    <property type="match status" value="1"/>
</dbReference>
<accession>A0ABN0V1X0</accession>
<gene>
    <name evidence="2" type="ORF">GCM10010302_05280</name>
</gene>
<dbReference type="NCBIfam" id="NF006734">
    <property type="entry name" value="PRK09266.1"/>
    <property type="match status" value="1"/>
</dbReference>
<dbReference type="PANTHER" id="PTHR42743:SF13">
    <property type="entry name" value="P-LOOP CONTAINING NUCLEOSIDE TRIPHOSPHATE HYDROLASE PROTEIN"/>
    <property type="match status" value="1"/>
</dbReference>
<comment type="similarity">
    <text evidence="1">Belongs to the class-IV pyridoxal-phosphate-dependent aminotransferase family.</text>
</comment>
<reference evidence="2 3" key="1">
    <citation type="journal article" date="2019" name="Int. J. Syst. Evol. Microbiol.">
        <title>The Global Catalogue of Microorganisms (GCM) 10K type strain sequencing project: providing services to taxonomists for standard genome sequencing and annotation.</title>
        <authorList>
            <consortium name="The Broad Institute Genomics Platform"/>
            <consortium name="The Broad Institute Genome Sequencing Center for Infectious Disease"/>
            <person name="Wu L."/>
            <person name="Ma J."/>
        </authorList>
    </citation>
    <scope>NUCLEOTIDE SEQUENCE [LARGE SCALE GENOMIC DNA]</scope>
    <source>
        <strain evidence="2 3">JCM 4505</strain>
    </source>
</reference>
<dbReference type="GO" id="GO:0008483">
    <property type="term" value="F:transaminase activity"/>
    <property type="evidence" value="ECO:0007669"/>
    <property type="project" value="UniProtKB-KW"/>
</dbReference>
<dbReference type="Proteomes" id="UP001501867">
    <property type="component" value="Unassembled WGS sequence"/>
</dbReference>